<feature type="compositionally biased region" description="Basic residues" evidence="1">
    <location>
        <begin position="106"/>
        <end position="129"/>
    </location>
</feature>
<dbReference type="EMBL" id="OIVN01000602">
    <property type="protein sequence ID" value="SPC82842.1"/>
    <property type="molecule type" value="Genomic_DNA"/>
</dbReference>
<evidence type="ECO:0000259" key="2">
    <source>
        <dbReference type="SMART" id="SM01155"/>
    </source>
</evidence>
<proteinExistence type="predicted"/>
<dbReference type="Pfam" id="PF08213">
    <property type="entry name" value="COX24_C"/>
    <property type="match status" value="1"/>
</dbReference>
<reference evidence="3" key="1">
    <citation type="submission" date="2018-02" db="EMBL/GenBank/DDBJ databases">
        <authorList>
            <person name="Cohen D.B."/>
            <person name="Kent A.D."/>
        </authorList>
    </citation>
    <scope>NUCLEOTIDE SEQUENCE</scope>
</reference>
<organism evidence="3">
    <name type="scientific">Fagus sylvatica</name>
    <name type="common">Beechnut</name>
    <dbReference type="NCBI Taxonomy" id="28930"/>
    <lineage>
        <taxon>Eukaryota</taxon>
        <taxon>Viridiplantae</taxon>
        <taxon>Streptophyta</taxon>
        <taxon>Embryophyta</taxon>
        <taxon>Tracheophyta</taxon>
        <taxon>Spermatophyta</taxon>
        <taxon>Magnoliopsida</taxon>
        <taxon>eudicotyledons</taxon>
        <taxon>Gunneridae</taxon>
        <taxon>Pentapetalae</taxon>
        <taxon>rosids</taxon>
        <taxon>fabids</taxon>
        <taxon>Fagales</taxon>
        <taxon>Fagaceae</taxon>
        <taxon>Fagus</taxon>
    </lineage>
</organism>
<dbReference type="AlphaFoldDB" id="A0A2N9F6Q7"/>
<feature type="domain" description="Ribosomal protein mS38 C-terminal" evidence="2">
    <location>
        <begin position="101"/>
        <end position="128"/>
    </location>
</feature>
<evidence type="ECO:0000313" key="3">
    <source>
        <dbReference type="EMBL" id="SPC82842.1"/>
    </source>
</evidence>
<name>A0A2N9F6Q7_FAGSY</name>
<dbReference type="InterPro" id="IPR013177">
    <property type="entry name" value="Ribosomal_mS38_C"/>
</dbReference>
<gene>
    <name evidence="3" type="ORF">FSB_LOCUS10724</name>
</gene>
<dbReference type="SMART" id="SM01155">
    <property type="entry name" value="DUF1713"/>
    <property type="match status" value="1"/>
</dbReference>
<feature type="region of interest" description="Disordered" evidence="1">
    <location>
        <begin position="104"/>
        <end position="129"/>
    </location>
</feature>
<sequence>MASTLQKLLRKSPATRIVAALQNPQASNPTSPLIFHQPHLIEPKPGSPFLGSPKAEILTHFQFSQIYPSFPFGFFLNPICSTGSVPSEAEDAALDDSRTVWADSVKKKRKRKMNKHKYQKLRRRLRRQT</sequence>
<accession>A0A2N9F6Q7</accession>
<dbReference type="PANTHER" id="PTHR32035">
    <property type="entry name" value="AURORA KINASE A-INTERACTING PROTEIN"/>
    <property type="match status" value="1"/>
</dbReference>
<protein>
    <recommendedName>
        <fullName evidence="2">Ribosomal protein mS38 C-terminal domain-containing protein</fullName>
    </recommendedName>
</protein>
<dbReference type="PANTHER" id="PTHR32035:SF11">
    <property type="entry name" value="SMALL RIBOSOMAL SUBUNIT PROTEIN MS38"/>
    <property type="match status" value="1"/>
</dbReference>
<evidence type="ECO:0000256" key="1">
    <source>
        <dbReference type="SAM" id="MobiDB-lite"/>
    </source>
</evidence>